<proteinExistence type="predicted"/>
<reference evidence="1" key="1">
    <citation type="journal article" date="2014" name="Front. Microbiol.">
        <title>High frequency of phylogenetically diverse reductive dehalogenase-homologous genes in deep subseafloor sedimentary metagenomes.</title>
        <authorList>
            <person name="Kawai M."/>
            <person name="Futagami T."/>
            <person name="Toyoda A."/>
            <person name="Takaki Y."/>
            <person name="Nishi S."/>
            <person name="Hori S."/>
            <person name="Arai W."/>
            <person name="Tsubouchi T."/>
            <person name="Morono Y."/>
            <person name="Uchiyama I."/>
            <person name="Ito T."/>
            <person name="Fujiyama A."/>
            <person name="Inagaki F."/>
            <person name="Takami H."/>
        </authorList>
    </citation>
    <scope>NUCLEOTIDE SEQUENCE</scope>
    <source>
        <strain evidence="1">Expedition CK06-06</strain>
    </source>
</reference>
<comment type="caution">
    <text evidence="1">The sequence shown here is derived from an EMBL/GenBank/DDBJ whole genome shotgun (WGS) entry which is preliminary data.</text>
</comment>
<organism evidence="1">
    <name type="scientific">marine sediment metagenome</name>
    <dbReference type="NCBI Taxonomy" id="412755"/>
    <lineage>
        <taxon>unclassified sequences</taxon>
        <taxon>metagenomes</taxon>
        <taxon>ecological metagenomes</taxon>
    </lineage>
</organism>
<dbReference type="AlphaFoldDB" id="X1CWW8"/>
<evidence type="ECO:0000313" key="1">
    <source>
        <dbReference type="EMBL" id="GAH12342.1"/>
    </source>
</evidence>
<gene>
    <name evidence="1" type="ORF">S01H4_59927</name>
</gene>
<dbReference type="EMBL" id="BART01035232">
    <property type="protein sequence ID" value="GAH12342.1"/>
    <property type="molecule type" value="Genomic_DNA"/>
</dbReference>
<accession>X1CWW8</accession>
<name>X1CWW8_9ZZZZ</name>
<sequence length="54" mass="5920">MQSQTPFLGVLCWEESGSPKGLEQLESLTGNSTNPLTYPFPVLFKKVVGANYQS</sequence>
<protein>
    <submittedName>
        <fullName evidence="1">Uncharacterized protein</fullName>
    </submittedName>
</protein>
<feature type="non-terminal residue" evidence="1">
    <location>
        <position position="54"/>
    </location>
</feature>